<protein>
    <recommendedName>
        <fullName evidence="1">FHA domain-containing protein</fullName>
    </recommendedName>
</protein>
<dbReference type="Proteomes" id="UP000626109">
    <property type="component" value="Unassembled WGS sequence"/>
</dbReference>
<dbReference type="InterPro" id="IPR000253">
    <property type="entry name" value="FHA_dom"/>
</dbReference>
<comment type="caution">
    <text evidence="2">The sequence shown here is derived from an EMBL/GenBank/DDBJ whole genome shotgun (WGS) entry which is preliminary data.</text>
</comment>
<dbReference type="Gene3D" id="2.60.200.20">
    <property type="match status" value="1"/>
</dbReference>
<evidence type="ECO:0000313" key="2">
    <source>
        <dbReference type="EMBL" id="CAE8663579.1"/>
    </source>
</evidence>
<feature type="domain" description="FHA" evidence="1">
    <location>
        <begin position="139"/>
        <end position="192"/>
    </location>
</feature>
<dbReference type="SUPFAM" id="SSF49879">
    <property type="entry name" value="SMAD/FHA domain"/>
    <property type="match status" value="1"/>
</dbReference>
<dbReference type="EMBL" id="CAJNNW010018857">
    <property type="protein sequence ID" value="CAE8663579.1"/>
    <property type="molecule type" value="Genomic_DNA"/>
</dbReference>
<dbReference type="InterPro" id="IPR008984">
    <property type="entry name" value="SMAD_FHA_dom_sf"/>
</dbReference>
<sequence>MSQAVEEAVAGHESLDISEVEVLDMSVCREAIEVKVRNICASVLEFSDSQVDVLDISACTSQESTVVTPIADATVLLEDACREGVAAGGLSARSKEDPVLSLVSLNIKTAASFDLVRGSLAVLPELPSAVAAQAKTVRVSCGRDAGNTIVLADSRVSSLHFTLRVRAAKGGLVSLELQDQSSNGTWVNGRRVGKGRKVALAVGDQVGRHAETGYLLIHDIRGARCSSALSCGEMELEGDAKAGGSSSSTAEAVKRDVQPLSRLLDPELRCAVCTEALHQ</sequence>
<dbReference type="PROSITE" id="PS50006">
    <property type="entry name" value="FHA_DOMAIN"/>
    <property type="match status" value="1"/>
</dbReference>
<dbReference type="SMART" id="SM00240">
    <property type="entry name" value="FHA"/>
    <property type="match status" value="1"/>
</dbReference>
<proteinExistence type="predicted"/>
<gene>
    <name evidence="2" type="ORF">PGLA2088_LOCUS15305</name>
</gene>
<name>A0A813J2I1_POLGL</name>
<dbReference type="AlphaFoldDB" id="A0A813J2I1"/>
<evidence type="ECO:0000313" key="3">
    <source>
        <dbReference type="Proteomes" id="UP000626109"/>
    </source>
</evidence>
<reference evidence="2" key="1">
    <citation type="submission" date="2021-02" db="EMBL/GenBank/DDBJ databases">
        <authorList>
            <person name="Dougan E. K."/>
            <person name="Rhodes N."/>
            <person name="Thang M."/>
            <person name="Chan C."/>
        </authorList>
    </citation>
    <scope>NUCLEOTIDE SEQUENCE</scope>
</reference>
<accession>A0A813J2I1</accession>
<evidence type="ECO:0000259" key="1">
    <source>
        <dbReference type="PROSITE" id="PS50006"/>
    </source>
</evidence>
<feature type="non-terminal residue" evidence="2">
    <location>
        <position position="279"/>
    </location>
</feature>
<dbReference type="Pfam" id="PF00498">
    <property type="entry name" value="FHA"/>
    <property type="match status" value="1"/>
</dbReference>
<organism evidence="2 3">
    <name type="scientific">Polarella glacialis</name>
    <name type="common">Dinoflagellate</name>
    <dbReference type="NCBI Taxonomy" id="89957"/>
    <lineage>
        <taxon>Eukaryota</taxon>
        <taxon>Sar</taxon>
        <taxon>Alveolata</taxon>
        <taxon>Dinophyceae</taxon>
        <taxon>Suessiales</taxon>
        <taxon>Suessiaceae</taxon>
        <taxon>Polarella</taxon>
    </lineage>
</organism>